<feature type="region of interest" description="Disordered" evidence="1">
    <location>
        <begin position="41"/>
        <end position="76"/>
    </location>
</feature>
<accession>A0A147EZ02</accession>
<dbReference type="RefSeq" id="WP_058623097.1">
    <property type="nucleotide sequence ID" value="NZ_LDRT01000031.1"/>
</dbReference>
<protein>
    <submittedName>
        <fullName evidence="3">Uncharacterized protein</fullName>
    </submittedName>
</protein>
<organism evidence="3 4">
    <name type="scientific">Microbacterium testaceum</name>
    <name type="common">Aureobacterium testaceum</name>
    <name type="synonym">Brevibacterium testaceum</name>
    <dbReference type="NCBI Taxonomy" id="2033"/>
    <lineage>
        <taxon>Bacteria</taxon>
        <taxon>Bacillati</taxon>
        <taxon>Actinomycetota</taxon>
        <taxon>Actinomycetes</taxon>
        <taxon>Micrococcales</taxon>
        <taxon>Microbacteriaceae</taxon>
        <taxon>Microbacterium</taxon>
    </lineage>
</organism>
<feature type="transmembrane region" description="Helical" evidence="2">
    <location>
        <begin position="84"/>
        <end position="105"/>
    </location>
</feature>
<name>A0A147EZ02_MICTE</name>
<evidence type="ECO:0000313" key="3">
    <source>
        <dbReference type="EMBL" id="KTR95498.1"/>
    </source>
</evidence>
<reference evidence="3 4" key="1">
    <citation type="journal article" date="2016" name="Front. Microbiol.">
        <title>Genomic Resource of Rice Seed Associated Bacteria.</title>
        <authorList>
            <person name="Midha S."/>
            <person name="Bansal K."/>
            <person name="Sharma S."/>
            <person name="Kumar N."/>
            <person name="Patil P.P."/>
            <person name="Chaudhry V."/>
            <person name="Patil P.B."/>
        </authorList>
    </citation>
    <scope>NUCLEOTIDE SEQUENCE [LARGE SCALE GENOMIC DNA]</scope>
    <source>
        <strain evidence="3 4">NS220</strain>
    </source>
</reference>
<keyword evidence="2" id="KW-1133">Transmembrane helix</keyword>
<comment type="caution">
    <text evidence="3">The sequence shown here is derived from an EMBL/GenBank/DDBJ whole genome shotgun (WGS) entry which is preliminary data.</text>
</comment>
<evidence type="ECO:0000256" key="1">
    <source>
        <dbReference type="SAM" id="MobiDB-lite"/>
    </source>
</evidence>
<keyword evidence="2" id="KW-0472">Membrane</keyword>
<feature type="compositionally biased region" description="Acidic residues" evidence="1">
    <location>
        <begin position="55"/>
        <end position="66"/>
    </location>
</feature>
<sequence length="244" mass="26423">MSIEEEDELAELRRRAYSPSADIASDPDALRRLMELEARANKTAQTTERALAVPEEPDAPVEDDIPDTAPGRPRFTLPRPRRSTVILLTAAALVAATLATVLVVVQRVQTDPLQVGATQIARLSPDPTFEVPRPLTVGITGRVTAFEEFEGFRVFSQPSYNDVEGAARCITVWQPALLDSSSGGGFSYDGEFLVSACGAGSFPANSTMLLREETPELEQTDLPAGTALQFVYDPANEEIVVFRG</sequence>
<dbReference type="Proteomes" id="UP000075025">
    <property type="component" value="Unassembled WGS sequence"/>
</dbReference>
<dbReference type="AlphaFoldDB" id="A0A147EZ02"/>
<proteinExistence type="predicted"/>
<evidence type="ECO:0000256" key="2">
    <source>
        <dbReference type="SAM" id="Phobius"/>
    </source>
</evidence>
<dbReference type="OrthoDB" id="5061092at2"/>
<evidence type="ECO:0000313" key="4">
    <source>
        <dbReference type="Proteomes" id="UP000075025"/>
    </source>
</evidence>
<dbReference type="EMBL" id="LDRT01000031">
    <property type="protein sequence ID" value="KTR95498.1"/>
    <property type="molecule type" value="Genomic_DNA"/>
</dbReference>
<keyword evidence="2" id="KW-0812">Transmembrane</keyword>
<gene>
    <name evidence="3" type="ORF">NS220_05595</name>
</gene>
<dbReference type="PATRIC" id="fig|2033.6.peg.2091"/>